<accession>A0AAU9DA97</accession>
<keyword evidence="4" id="KW-1185">Reference proteome</keyword>
<protein>
    <submittedName>
        <fullName evidence="3">Peptidase</fullName>
    </submittedName>
</protein>
<dbReference type="GO" id="GO:0005886">
    <property type="term" value="C:plasma membrane"/>
    <property type="evidence" value="ECO:0007669"/>
    <property type="project" value="UniProtKB-ARBA"/>
</dbReference>
<evidence type="ECO:0000259" key="2">
    <source>
        <dbReference type="SMART" id="SM00244"/>
    </source>
</evidence>
<reference evidence="3 4" key="1">
    <citation type="submission" date="2022-11" db="EMBL/GenBank/DDBJ databases">
        <title>Haliovirga abyssi gen. nov., sp. nov., a mesophilic fermentative bacterium isolated from the Iheya North hydrothermal field and the proposal of Haliovirgaceae fam. nov.</title>
        <authorList>
            <person name="Miyazaki U."/>
            <person name="Tame A."/>
            <person name="Miyazaki J."/>
            <person name="Takai K."/>
            <person name="Sawayama S."/>
            <person name="Kitajima M."/>
            <person name="Okamoto A."/>
            <person name="Nakagawa S."/>
        </authorList>
    </citation>
    <scope>NUCLEOTIDE SEQUENCE [LARGE SCALE GENOMIC DNA]</scope>
    <source>
        <strain evidence="3 4">IC12</strain>
    </source>
</reference>
<dbReference type="PANTHER" id="PTHR43327">
    <property type="entry name" value="STOMATIN-LIKE PROTEIN 2, MITOCHONDRIAL"/>
    <property type="match status" value="1"/>
</dbReference>
<dbReference type="AlphaFoldDB" id="A0AAU9DA97"/>
<dbReference type="PROSITE" id="PS01270">
    <property type="entry name" value="BAND_7"/>
    <property type="match status" value="1"/>
</dbReference>
<feature type="domain" description="Band 7" evidence="2">
    <location>
        <begin position="19"/>
        <end position="199"/>
    </location>
</feature>
<proteinExistence type="inferred from homology"/>
<dbReference type="Pfam" id="PF01145">
    <property type="entry name" value="Band_7"/>
    <property type="match status" value="1"/>
</dbReference>
<name>A0AAU9DA97_9FUSO</name>
<dbReference type="PANTHER" id="PTHR43327:SF10">
    <property type="entry name" value="STOMATIN-LIKE PROTEIN 2, MITOCHONDRIAL"/>
    <property type="match status" value="1"/>
</dbReference>
<dbReference type="InterPro" id="IPR001107">
    <property type="entry name" value="Band_7"/>
</dbReference>
<dbReference type="GO" id="GO:0098552">
    <property type="term" value="C:side of membrane"/>
    <property type="evidence" value="ECO:0007669"/>
    <property type="project" value="UniProtKB-ARBA"/>
</dbReference>
<evidence type="ECO:0000313" key="3">
    <source>
        <dbReference type="EMBL" id="BDU50260.1"/>
    </source>
</evidence>
<dbReference type="InterPro" id="IPR050710">
    <property type="entry name" value="Band7/mec-2_domain"/>
</dbReference>
<comment type="similarity">
    <text evidence="1">Belongs to the band 7/mec-2 family.</text>
</comment>
<dbReference type="SMART" id="SM00244">
    <property type="entry name" value="PHB"/>
    <property type="match status" value="1"/>
</dbReference>
<evidence type="ECO:0000313" key="4">
    <source>
        <dbReference type="Proteomes" id="UP001321582"/>
    </source>
</evidence>
<evidence type="ECO:0000256" key="1">
    <source>
        <dbReference type="ARBA" id="ARBA00008164"/>
    </source>
</evidence>
<dbReference type="RefSeq" id="WP_307905192.1">
    <property type="nucleotide sequence ID" value="NZ_AP027059.1"/>
</dbReference>
<sequence length="327" mass="36992">MFEVFSIAFLIFVVIFILRGIIVVRQAEVIVIERLGSYNRTLSNGLNFIIPIFETPRTVVWKYVKASLDNQSVYQTKNVTRIDLRETVYDFPKQNVITKDNVTIEINALLYFQITDPKKIAYEINNLPDAIEKLTQTTLRNVIGELDLDETLVSRDTINSKLRLILDEATDKWGVKVNRVELQDIIPPKEIRTAMEKQMKAERDKRASILTAEGAKKAKILNAEGERDSQIARAEGIKRSNILKAEGEAEARLKVASAEAKTINMITDSIDIEKTDSVNYLVALKYIEALKNISEGSNDKVVFMPYETSGLLSSLGSIKELFDNSKK</sequence>
<dbReference type="InterPro" id="IPR018080">
    <property type="entry name" value="Band_7/stomatin-like_CS"/>
</dbReference>
<dbReference type="InterPro" id="IPR036013">
    <property type="entry name" value="Band_7/SPFH_dom_sf"/>
</dbReference>
<dbReference type="EMBL" id="AP027059">
    <property type="protein sequence ID" value="BDU50260.1"/>
    <property type="molecule type" value="Genomic_DNA"/>
</dbReference>
<dbReference type="Proteomes" id="UP001321582">
    <property type="component" value="Chromosome"/>
</dbReference>
<gene>
    <name evidence="3" type="ORF">HLVA_08290</name>
</gene>
<organism evidence="3 4">
    <name type="scientific">Haliovirga abyssi</name>
    <dbReference type="NCBI Taxonomy" id="2996794"/>
    <lineage>
        <taxon>Bacteria</taxon>
        <taxon>Fusobacteriati</taxon>
        <taxon>Fusobacteriota</taxon>
        <taxon>Fusobacteriia</taxon>
        <taxon>Fusobacteriales</taxon>
        <taxon>Haliovirgaceae</taxon>
        <taxon>Haliovirga</taxon>
    </lineage>
</organism>
<dbReference type="CDD" id="cd08829">
    <property type="entry name" value="SPFH_paraslipin"/>
    <property type="match status" value="1"/>
</dbReference>
<dbReference type="SUPFAM" id="SSF117892">
    <property type="entry name" value="Band 7/SPFH domain"/>
    <property type="match status" value="1"/>
</dbReference>
<dbReference type="FunFam" id="3.30.479.30:FF:000004">
    <property type="entry name" value="Putative membrane protease family, stomatin"/>
    <property type="match status" value="1"/>
</dbReference>
<dbReference type="Gene3D" id="3.30.479.30">
    <property type="entry name" value="Band 7 domain"/>
    <property type="match status" value="1"/>
</dbReference>
<dbReference type="KEGG" id="haby:HLVA_08290"/>